<comment type="caution">
    <text evidence="11">The sequence shown here is derived from an EMBL/GenBank/DDBJ whole genome shotgun (WGS) entry which is preliminary data.</text>
</comment>
<dbReference type="FunFam" id="3.30.160.60:FF:000902">
    <property type="entry name" value="Zinc finger protein 445"/>
    <property type="match status" value="1"/>
</dbReference>
<dbReference type="AlphaFoldDB" id="A0A8J5QH11"/>
<keyword evidence="6" id="KW-0238">DNA-binding</keyword>
<dbReference type="FunFam" id="3.30.160.60:FF:000446">
    <property type="entry name" value="Zinc finger protein"/>
    <property type="match status" value="1"/>
</dbReference>
<keyword evidence="2" id="KW-0479">Metal-binding</keyword>
<dbReference type="GeneID" id="73471336"/>
<evidence type="ECO:0000256" key="9">
    <source>
        <dbReference type="SAM" id="MobiDB-lite"/>
    </source>
</evidence>
<dbReference type="Pfam" id="PF00096">
    <property type="entry name" value="zf-C2H2"/>
    <property type="match status" value="3"/>
</dbReference>
<evidence type="ECO:0000256" key="4">
    <source>
        <dbReference type="ARBA" id="ARBA00022771"/>
    </source>
</evidence>
<gene>
    <name evidence="11" type="ORF">J8A68_004536</name>
</gene>
<dbReference type="GO" id="GO:0000978">
    <property type="term" value="F:RNA polymerase II cis-regulatory region sequence-specific DNA binding"/>
    <property type="evidence" value="ECO:0007669"/>
    <property type="project" value="TreeGrafter"/>
</dbReference>
<evidence type="ECO:0000256" key="8">
    <source>
        <dbReference type="PROSITE-ProRule" id="PRU00042"/>
    </source>
</evidence>
<dbReference type="SMART" id="SM00355">
    <property type="entry name" value="ZnF_C2H2"/>
    <property type="match status" value="9"/>
</dbReference>
<dbReference type="GO" id="GO:0010557">
    <property type="term" value="P:positive regulation of macromolecule biosynthetic process"/>
    <property type="evidence" value="ECO:0007669"/>
    <property type="project" value="UniProtKB-ARBA"/>
</dbReference>
<dbReference type="PANTHER" id="PTHR19818">
    <property type="entry name" value="ZINC FINGER PROTEIN ZIC AND GLI"/>
    <property type="match status" value="1"/>
</dbReference>
<dbReference type="Proteomes" id="UP000694255">
    <property type="component" value="Unassembled WGS sequence"/>
</dbReference>
<feature type="region of interest" description="Disordered" evidence="9">
    <location>
        <begin position="1"/>
        <end position="35"/>
    </location>
</feature>
<proteinExistence type="predicted"/>
<dbReference type="RefSeq" id="XP_049262166.1">
    <property type="nucleotide sequence ID" value="XM_049408506.1"/>
</dbReference>
<name>A0A8J5QH11_9ASCO</name>
<keyword evidence="7" id="KW-0539">Nucleus</keyword>
<evidence type="ECO:0000256" key="6">
    <source>
        <dbReference type="ARBA" id="ARBA00023125"/>
    </source>
</evidence>
<sequence>MQPVNNYSLFAENGSPRHTDMNAMSSSTDNNKSGGNVDQQVLLTHGYVHGHIHKHKDHTHIHGHIHNHDHDKIQLLPQFTTTTANNNIPDLSCSQLDLSFCDDVLCDELDDCFFLNCDGSEKGASECCDHDDCCIQQHPSQQEASTCDKGRIDEICCTDFHCDADGYKSEECCDDPNCPDFNEIKHDHTIICNDPECSSSKCCNKSTVQQHEKNHLCELQLSKQPIFEDLIGSLTQLQSQNNPQMSSPPSKKQRLDTSGFEIHFPHECHPEDSAESVSSHRFHQSCFHTTIPGSSTQSDEERRMSDFDFVIQFNNFNQLLREGDVGNSNSIGTGPTTDSFNNNVHTPAASASSNNMSLTPTGDHIHNDEFSCQWEKCFKKVNDDTFLNHVLGEHVVQDQLGSTPSKPEYQCEWNDCNFMDTDFKALVDHLNSHKQQASNCSHLNHNHNNNGIPTLCSQPQQQFAITPASTGSIETSPNDFCQHNPMIMQESTSLSSPNVNITSIKIMPKKRPSSRSRNISESPPDPEFKCMWEIGVSPDGTYIPCGKTHQSAGELQEHLIQDHIGSGKSIYNCSWIGCDRHHGKLFNQRQKLLRHIHIHTRYKPFKCSICESCFAVEGMLEQHLRIHSGEKPFKCSICGKQFATSSSLSIHNRVHTGEKPLVCKWPGCGKRFSESSNLTKHMKIHTKCFVCEVCGKEFDKKTSYNRHIKSHST</sequence>
<dbReference type="PROSITE" id="PS00028">
    <property type="entry name" value="ZINC_FINGER_C2H2_1"/>
    <property type="match status" value="4"/>
</dbReference>
<evidence type="ECO:0000256" key="1">
    <source>
        <dbReference type="ARBA" id="ARBA00004123"/>
    </source>
</evidence>
<evidence type="ECO:0000313" key="11">
    <source>
        <dbReference type="EMBL" id="KAG7661933.1"/>
    </source>
</evidence>
<dbReference type="InterPro" id="IPR050329">
    <property type="entry name" value="GLI_C2H2-zinc-finger"/>
</dbReference>
<evidence type="ECO:0000256" key="3">
    <source>
        <dbReference type="ARBA" id="ARBA00022737"/>
    </source>
</evidence>
<dbReference type="InterPro" id="IPR013087">
    <property type="entry name" value="Znf_C2H2_type"/>
</dbReference>
<comment type="subcellular location">
    <subcellularLocation>
        <location evidence="1">Nucleus</location>
    </subcellularLocation>
</comment>
<organism evidence="11 12">
    <name type="scientific">[Candida] subhashii</name>
    <dbReference type="NCBI Taxonomy" id="561895"/>
    <lineage>
        <taxon>Eukaryota</taxon>
        <taxon>Fungi</taxon>
        <taxon>Dikarya</taxon>
        <taxon>Ascomycota</taxon>
        <taxon>Saccharomycotina</taxon>
        <taxon>Pichiomycetes</taxon>
        <taxon>Debaryomycetaceae</taxon>
        <taxon>Spathaspora</taxon>
    </lineage>
</organism>
<feature type="domain" description="C2H2-type" evidence="10">
    <location>
        <begin position="571"/>
        <end position="604"/>
    </location>
</feature>
<protein>
    <submittedName>
        <fullName evidence="11">ZAP1</fullName>
    </submittedName>
</protein>
<evidence type="ECO:0000313" key="12">
    <source>
        <dbReference type="Proteomes" id="UP000694255"/>
    </source>
</evidence>
<feature type="domain" description="C2H2-type" evidence="10">
    <location>
        <begin position="605"/>
        <end position="632"/>
    </location>
</feature>
<dbReference type="OrthoDB" id="3437960at2759"/>
<feature type="domain" description="C2H2-type" evidence="10">
    <location>
        <begin position="633"/>
        <end position="660"/>
    </location>
</feature>
<dbReference type="GO" id="GO:0005634">
    <property type="term" value="C:nucleus"/>
    <property type="evidence" value="ECO:0007669"/>
    <property type="project" value="UniProtKB-SubCell"/>
</dbReference>
<feature type="domain" description="C2H2-type" evidence="10">
    <location>
        <begin position="689"/>
        <end position="713"/>
    </location>
</feature>
<feature type="domain" description="C2H2-type" evidence="10">
    <location>
        <begin position="661"/>
        <end position="686"/>
    </location>
</feature>
<evidence type="ECO:0000256" key="2">
    <source>
        <dbReference type="ARBA" id="ARBA00022723"/>
    </source>
</evidence>
<dbReference type="PANTHER" id="PTHR19818:SF139">
    <property type="entry name" value="PAIR-RULE PROTEIN ODD-PAIRED"/>
    <property type="match status" value="1"/>
</dbReference>
<keyword evidence="4 8" id="KW-0863">Zinc-finger</keyword>
<evidence type="ECO:0000259" key="10">
    <source>
        <dbReference type="PROSITE" id="PS50157"/>
    </source>
</evidence>
<keyword evidence="5" id="KW-0862">Zinc</keyword>
<feature type="region of interest" description="Disordered" evidence="9">
    <location>
        <begin position="327"/>
        <end position="360"/>
    </location>
</feature>
<evidence type="ECO:0000256" key="7">
    <source>
        <dbReference type="ARBA" id="ARBA00023242"/>
    </source>
</evidence>
<dbReference type="PROSITE" id="PS50157">
    <property type="entry name" value="ZINC_FINGER_C2H2_2"/>
    <property type="match status" value="5"/>
</dbReference>
<reference evidence="11 12" key="1">
    <citation type="journal article" date="2021" name="DNA Res.">
        <title>Genome analysis of Candida subhashii reveals its hybrid nature and dual mitochondrial genome conformations.</title>
        <authorList>
            <person name="Mixao V."/>
            <person name="Hegedusova E."/>
            <person name="Saus E."/>
            <person name="Pryszcz L.P."/>
            <person name="Cillingova A."/>
            <person name="Nosek J."/>
            <person name="Gabaldon T."/>
        </authorList>
    </citation>
    <scope>NUCLEOTIDE SEQUENCE [LARGE SCALE GENOMIC DNA]</scope>
    <source>
        <strain evidence="11 12">CBS 10753</strain>
    </source>
</reference>
<keyword evidence="12" id="KW-1185">Reference proteome</keyword>
<dbReference type="GO" id="GO:0000981">
    <property type="term" value="F:DNA-binding transcription factor activity, RNA polymerase II-specific"/>
    <property type="evidence" value="ECO:0007669"/>
    <property type="project" value="UniProtKB-ARBA"/>
</dbReference>
<accession>A0A8J5QH11</accession>
<evidence type="ECO:0000256" key="5">
    <source>
        <dbReference type="ARBA" id="ARBA00022833"/>
    </source>
</evidence>
<feature type="compositionally biased region" description="Polar residues" evidence="9">
    <location>
        <begin position="22"/>
        <end position="35"/>
    </location>
</feature>
<keyword evidence="3" id="KW-0677">Repeat</keyword>
<dbReference type="EMBL" id="JAGSYN010000187">
    <property type="protein sequence ID" value="KAG7661933.1"/>
    <property type="molecule type" value="Genomic_DNA"/>
</dbReference>
<dbReference type="FunFam" id="3.30.160.60:FF:000125">
    <property type="entry name" value="Putative zinc finger protein 143"/>
    <property type="match status" value="1"/>
</dbReference>
<dbReference type="GO" id="GO:0008270">
    <property type="term" value="F:zinc ion binding"/>
    <property type="evidence" value="ECO:0007669"/>
    <property type="project" value="UniProtKB-KW"/>
</dbReference>